<dbReference type="InterPro" id="IPR025250">
    <property type="entry name" value="DUF4199"/>
</dbReference>
<keyword evidence="1" id="KW-1133">Transmembrane helix</keyword>
<proteinExistence type="predicted"/>
<organism evidence="2 3">
    <name type="scientific">Polaribacter marinus</name>
    <dbReference type="NCBI Taxonomy" id="2916838"/>
    <lineage>
        <taxon>Bacteria</taxon>
        <taxon>Pseudomonadati</taxon>
        <taxon>Bacteroidota</taxon>
        <taxon>Flavobacteriia</taxon>
        <taxon>Flavobacteriales</taxon>
        <taxon>Flavobacteriaceae</taxon>
    </lineage>
</organism>
<feature type="transmembrane region" description="Helical" evidence="1">
    <location>
        <begin position="77"/>
        <end position="96"/>
    </location>
</feature>
<comment type="caution">
    <text evidence="2">The sequence shown here is derived from an EMBL/GenBank/DDBJ whole genome shotgun (WGS) entry which is preliminary data.</text>
</comment>
<gene>
    <name evidence="2" type="ORF">MC378_01325</name>
</gene>
<dbReference type="RefSeq" id="WP_242176909.1">
    <property type="nucleotide sequence ID" value="NZ_JAKQYM010000001.1"/>
</dbReference>
<accession>A0A9X2AIX1</accession>
<feature type="transmembrane region" description="Helical" evidence="1">
    <location>
        <begin position="38"/>
        <end position="56"/>
    </location>
</feature>
<dbReference type="AlphaFoldDB" id="A0A9X2AIX1"/>
<dbReference type="EMBL" id="JAKQYM010000001">
    <property type="protein sequence ID" value="MCI2227788.1"/>
    <property type="molecule type" value="Genomic_DNA"/>
</dbReference>
<keyword evidence="1" id="KW-0812">Transmembrane</keyword>
<feature type="transmembrane region" description="Helical" evidence="1">
    <location>
        <begin position="12"/>
        <end position="32"/>
    </location>
</feature>
<dbReference type="Proteomes" id="UP001139369">
    <property type="component" value="Unassembled WGS sequence"/>
</dbReference>
<dbReference type="Pfam" id="PF13858">
    <property type="entry name" value="DUF4199"/>
    <property type="match status" value="1"/>
</dbReference>
<reference evidence="2" key="1">
    <citation type="submission" date="2022-02" db="EMBL/GenBank/DDBJ databases">
        <title>Polaribacter sp. MSW13, isolated from seawater.</title>
        <authorList>
            <person name="Kristyanto S."/>
            <person name="Jung J."/>
            <person name="Jeon C.O."/>
        </authorList>
    </citation>
    <scope>NUCLEOTIDE SEQUENCE</scope>
    <source>
        <strain evidence="2">MSW13</strain>
    </source>
</reference>
<feature type="transmembrane region" description="Helical" evidence="1">
    <location>
        <begin position="141"/>
        <end position="165"/>
    </location>
</feature>
<keyword evidence="1" id="KW-0472">Membrane</keyword>
<keyword evidence="3" id="KW-1185">Reference proteome</keyword>
<sequence>MENQVNSKSFIVNNGIILGVASVVLSLVMFATGNHLDPHWSTSLVSAALFIGLIIFGTKKFKEANGGFMSWGQGVKIGVGIAVLAGLIVVIYNYIFMNFIEPDFMSQLMEIQNQKYLDQGMTEEQIEAANQMGKSFQSPGIMAAIGIISYAIGGFIVSAISSAIMKKTEEENY</sequence>
<protein>
    <submittedName>
        <fullName evidence="2">DUF4199 domain-containing protein</fullName>
    </submittedName>
</protein>
<name>A0A9X2AIX1_9FLAO</name>
<evidence type="ECO:0000256" key="1">
    <source>
        <dbReference type="SAM" id="Phobius"/>
    </source>
</evidence>
<evidence type="ECO:0000313" key="3">
    <source>
        <dbReference type="Proteomes" id="UP001139369"/>
    </source>
</evidence>
<evidence type="ECO:0000313" key="2">
    <source>
        <dbReference type="EMBL" id="MCI2227788.1"/>
    </source>
</evidence>